<protein>
    <recommendedName>
        <fullName evidence="6">Lipoprotein</fullName>
    </recommendedName>
</protein>
<comment type="caution">
    <text evidence="3">The sequence shown here is derived from an EMBL/GenBank/DDBJ whole genome shotgun (WGS) entry which is preliminary data.</text>
</comment>
<accession>A0AAX2IR12</accession>
<evidence type="ECO:0000256" key="1">
    <source>
        <dbReference type="SAM" id="MobiDB-lite"/>
    </source>
</evidence>
<gene>
    <name evidence="3" type="ORF">NCTC11212_04170</name>
    <name evidence="2" type="ORF">SAMN05421800_1238</name>
</gene>
<reference evidence="2 4" key="1">
    <citation type="submission" date="2017-02" db="EMBL/GenBank/DDBJ databases">
        <authorList>
            <person name="Varghese N."/>
            <person name="Submissions S."/>
        </authorList>
    </citation>
    <scope>NUCLEOTIDE SEQUENCE [LARGE SCALE GENOMIC DNA]</scope>
    <source>
        <strain evidence="2 4">DSM 16775</strain>
    </source>
</reference>
<dbReference type="AlphaFoldDB" id="A0AAX2IR12"/>
<dbReference type="Proteomes" id="UP000190669">
    <property type="component" value="Unassembled WGS sequence"/>
</dbReference>
<proteinExistence type="predicted"/>
<dbReference type="KEGG" id="cbp:EB354_03605"/>
<reference evidence="3 5" key="2">
    <citation type="submission" date="2018-06" db="EMBL/GenBank/DDBJ databases">
        <authorList>
            <consortium name="Pathogen Informatics"/>
            <person name="Doyle S."/>
        </authorList>
    </citation>
    <scope>NUCLEOTIDE SEQUENCE [LARGE SCALE GENOMIC DNA]</scope>
    <source>
        <strain evidence="3 5">NCTC11212</strain>
    </source>
</reference>
<dbReference type="EMBL" id="FUZE01000023">
    <property type="protein sequence ID" value="SKC04167.1"/>
    <property type="molecule type" value="Genomic_DNA"/>
</dbReference>
<organism evidence="3 5">
    <name type="scientific">Chryseobacterium balustinum</name>
    <dbReference type="NCBI Taxonomy" id="246"/>
    <lineage>
        <taxon>Bacteria</taxon>
        <taxon>Pseudomonadati</taxon>
        <taxon>Bacteroidota</taxon>
        <taxon>Flavobacteriia</taxon>
        <taxon>Flavobacteriales</taxon>
        <taxon>Weeksellaceae</taxon>
        <taxon>Chryseobacterium group</taxon>
        <taxon>Chryseobacterium</taxon>
    </lineage>
</organism>
<evidence type="ECO:0000313" key="5">
    <source>
        <dbReference type="Proteomes" id="UP000251937"/>
    </source>
</evidence>
<evidence type="ECO:0000313" key="4">
    <source>
        <dbReference type="Proteomes" id="UP000190669"/>
    </source>
</evidence>
<dbReference type="EMBL" id="UAVR01000024">
    <property type="protein sequence ID" value="SQA92611.1"/>
    <property type="molecule type" value="Genomic_DNA"/>
</dbReference>
<keyword evidence="4" id="KW-1185">Reference proteome</keyword>
<feature type="compositionally biased region" description="Polar residues" evidence="1">
    <location>
        <begin position="28"/>
        <end position="45"/>
    </location>
</feature>
<dbReference type="RefSeq" id="WP_079466668.1">
    <property type="nucleotide sequence ID" value="NZ_CP033934.1"/>
</dbReference>
<dbReference type="PROSITE" id="PS51257">
    <property type="entry name" value="PROKAR_LIPOPROTEIN"/>
    <property type="match status" value="1"/>
</dbReference>
<feature type="region of interest" description="Disordered" evidence="1">
    <location>
        <begin position="26"/>
        <end position="45"/>
    </location>
</feature>
<sequence>MKKITFISTLVFVLAVQSCAKKDDKPVATTTQSSSKQNDSIQSDISQKNLSKNNNLLFDIEGLYQSKDNASCNMNLKLYYSEGKLKYDLKTDRQTLTDFATLTLNEKKDGYYITLKNIKWSENTGAVDSKGNAIDKNLDLPKDIQGSLDKYGITIQNYGNAMNSYEKFAECGLKYINLIKDVK</sequence>
<evidence type="ECO:0000313" key="3">
    <source>
        <dbReference type="EMBL" id="SQA92611.1"/>
    </source>
</evidence>
<dbReference type="Proteomes" id="UP000251937">
    <property type="component" value="Unassembled WGS sequence"/>
</dbReference>
<name>A0AAX2IR12_9FLAO</name>
<evidence type="ECO:0000313" key="2">
    <source>
        <dbReference type="EMBL" id="SKC04167.1"/>
    </source>
</evidence>
<evidence type="ECO:0008006" key="6">
    <source>
        <dbReference type="Google" id="ProtNLM"/>
    </source>
</evidence>